<accession>X1JKU2</accession>
<sequence>MHHKAVKVKYDTISRVHILDAWVAYYQGKPVDFILGHSKALGDKLEKQLRQLSSSPYHITLTGMNRRALMTIVGKALGVHRQIVALAARGYLPRRLPGTGIIKGGGRDSIQDSSSVGASTSMAPPVNHPANWEDYQGISLGDSRLLENL</sequence>
<protein>
    <submittedName>
        <fullName evidence="2">Uncharacterized protein</fullName>
    </submittedName>
</protein>
<feature type="compositionally biased region" description="Polar residues" evidence="1">
    <location>
        <begin position="111"/>
        <end position="122"/>
    </location>
</feature>
<evidence type="ECO:0000256" key="1">
    <source>
        <dbReference type="SAM" id="MobiDB-lite"/>
    </source>
</evidence>
<name>X1JKU2_9ZZZZ</name>
<dbReference type="EMBL" id="BARV01001367">
    <property type="protein sequence ID" value="GAH95351.1"/>
    <property type="molecule type" value="Genomic_DNA"/>
</dbReference>
<comment type="caution">
    <text evidence="2">The sequence shown here is derived from an EMBL/GenBank/DDBJ whole genome shotgun (WGS) entry which is preliminary data.</text>
</comment>
<feature type="region of interest" description="Disordered" evidence="1">
    <location>
        <begin position="102"/>
        <end position="134"/>
    </location>
</feature>
<evidence type="ECO:0000313" key="2">
    <source>
        <dbReference type="EMBL" id="GAH95351.1"/>
    </source>
</evidence>
<organism evidence="2">
    <name type="scientific">marine sediment metagenome</name>
    <dbReference type="NCBI Taxonomy" id="412755"/>
    <lineage>
        <taxon>unclassified sequences</taxon>
        <taxon>metagenomes</taxon>
        <taxon>ecological metagenomes</taxon>
    </lineage>
</organism>
<dbReference type="AlphaFoldDB" id="X1JKU2"/>
<gene>
    <name evidence="2" type="ORF">S06H3_04020</name>
</gene>
<reference evidence="2" key="1">
    <citation type="journal article" date="2014" name="Front. Microbiol.">
        <title>High frequency of phylogenetically diverse reductive dehalogenase-homologous genes in deep subseafloor sedimentary metagenomes.</title>
        <authorList>
            <person name="Kawai M."/>
            <person name="Futagami T."/>
            <person name="Toyoda A."/>
            <person name="Takaki Y."/>
            <person name="Nishi S."/>
            <person name="Hori S."/>
            <person name="Arai W."/>
            <person name="Tsubouchi T."/>
            <person name="Morono Y."/>
            <person name="Uchiyama I."/>
            <person name="Ito T."/>
            <person name="Fujiyama A."/>
            <person name="Inagaki F."/>
            <person name="Takami H."/>
        </authorList>
    </citation>
    <scope>NUCLEOTIDE SEQUENCE</scope>
    <source>
        <strain evidence="2">Expedition CK06-06</strain>
    </source>
</reference>
<proteinExistence type="predicted"/>